<keyword evidence="1" id="KW-0732">Signal</keyword>
<evidence type="ECO:0000256" key="1">
    <source>
        <dbReference type="SAM" id="SignalP"/>
    </source>
</evidence>
<name>A0ABM0JSP2_APLCA</name>
<gene>
    <name evidence="3" type="primary">LOC101855109</name>
</gene>
<organism evidence="2 3">
    <name type="scientific">Aplysia californica</name>
    <name type="common">California sea hare</name>
    <dbReference type="NCBI Taxonomy" id="6500"/>
    <lineage>
        <taxon>Eukaryota</taxon>
        <taxon>Metazoa</taxon>
        <taxon>Spiralia</taxon>
        <taxon>Lophotrochozoa</taxon>
        <taxon>Mollusca</taxon>
        <taxon>Gastropoda</taxon>
        <taxon>Heterobranchia</taxon>
        <taxon>Euthyneura</taxon>
        <taxon>Tectipleura</taxon>
        <taxon>Aplysiida</taxon>
        <taxon>Aplysioidea</taxon>
        <taxon>Aplysiidae</taxon>
        <taxon>Aplysia</taxon>
    </lineage>
</organism>
<dbReference type="Proteomes" id="UP000694888">
    <property type="component" value="Unplaced"/>
</dbReference>
<reference evidence="3" key="1">
    <citation type="submission" date="2025-08" db="UniProtKB">
        <authorList>
            <consortium name="RefSeq"/>
        </authorList>
    </citation>
    <scope>IDENTIFICATION</scope>
</reference>
<proteinExistence type="predicted"/>
<dbReference type="RefSeq" id="XP_005100606.1">
    <property type="nucleotide sequence ID" value="XM_005100549.3"/>
</dbReference>
<feature type="chain" id="PRO_5045743952" evidence="1">
    <location>
        <begin position="24"/>
        <end position="161"/>
    </location>
</feature>
<feature type="signal peptide" evidence="1">
    <location>
        <begin position="1"/>
        <end position="23"/>
    </location>
</feature>
<sequence>MDSPKILVFLFLSFAVTLTFTSSQPTNTQADDATNDDDDVPTIYVLGDDENDDVERALNSVVRLQRAKRSDLRKRSWWHKHEDEIIKGATAAATTALLGKRDETKQTTRDEMAKRSWWTKHRDSVIDGVVSGAGAALLGKRDQKADSEVQATDPIVVLLTE</sequence>
<keyword evidence="2" id="KW-1185">Reference proteome</keyword>
<accession>A0ABM0JSP2</accession>
<evidence type="ECO:0000313" key="3">
    <source>
        <dbReference type="RefSeq" id="XP_005100606.1"/>
    </source>
</evidence>
<protein>
    <submittedName>
        <fullName evidence="3">Uncharacterized protein LOC101855109</fullName>
    </submittedName>
</protein>
<dbReference type="GeneID" id="101855109"/>
<evidence type="ECO:0000313" key="2">
    <source>
        <dbReference type="Proteomes" id="UP000694888"/>
    </source>
</evidence>